<name>A0A3S4GTC0_SALET</name>
<evidence type="ECO:0000256" key="1">
    <source>
        <dbReference type="SAM" id="MobiDB-lite"/>
    </source>
</evidence>
<dbReference type="AlphaFoldDB" id="A0A3S4GTC0"/>
<gene>
    <name evidence="2" type="primary">ytfL_3</name>
    <name evidence="2" type="ORF">NCTC8271_05180</name>
</gene>
<feature type="region of interest" description="Disordered" evidence="1">
    <location>
        <begin position="29"/>
        <end position="48"/>
    </location>
</feature>
<evidence type="ECO:0000313" key="2">
    <source>
        <dbReference type="EMBL" id="VEA43116.1"/>
    </source>
</evidence>
<protein>
    <submittedName>
        <fullName evidence="2">Membrane protein</fullName>
    </submittedName>
</protein>
<accession>A0A3S4GTC0</accession>
<dbReference type="Proteomes" id="UP000273655">
    <property type="component" value="Chromosome 1"/>
</dbReference>
<organism evidence="2 3">
    <name type="scientific">Salmonella enterica I</name>
    <dbReference type="NCBI Taxonomy" id="59201"/>
    <lineage>
        <taxon>Bacteria</taxon>
        <taxon>Pseudomonadati</taxon>
        <taxon>Pseudomonadota</taxon>
        <taxon>Gammaproteobacteria</taxon>
        <taxon>Enterobacterales</taxon>
        <taxon>Enterobacteriaceae</taxon>
        <taxon>Salmonella</taxon>
    </lineage>
</organism>
<sequence>MKFSGYKFEVVDIDNYRIDQLLVTRLDNKSNVPAPKLPDAQGKEDSAA</sequence>
<reference evidence="2 3" key="1">
    <citation type="submission" date="2018-12" db="EMBL/GenBank/DDBJ databases">
        <authorList>
            <consortium name="Pathogen Informatics"/>
        </authorList>
    </citation>
    <scope>NUCLEOTIDE SEQUENCE [LARGE SCALE GENOMIC DNA]</scope>
    <source>
        <strain evidence="2 3">NCTC8271</strain>
    </source>
</reference>
<dbReference type="SUPFAM" id="SSF56176">
    <property type="entry name" value="FAD-binding/transporter-associated domain-like"/>
    <property type="match status" value="1"/>
</dbReference>
<evidence type="ECO:0000313" key="3">
    <source>
        <dbReference type="Proteomes" id="UP000273655"/>
    </source>
</evidence>
<dbReference type="EMBL" id="LR134148">
    <property type="protein sequence ID" value="VEA43116.1"/>
    <property type="molecule type" value="Genomic_DNA"/>
</dbReference>
<dbReference type="GO" id="GO:0050660">
    <property type="term" value="F:flavin adenine dinucleotide binding"/>
    <property type="evidence" value="ECO:0007669"/>
    <property type="project" value="InterPro"/>
</dbReference>
<dbReference type="InterPro" id="IPR036318">
    <property type="entry name" value="FAD-bd_PCMH-like_sf"/>
</dbReference>
<proteinExistence type="predicted"/>